<protein>
    <submittedName>
        <fullName evidence="1">Uncharacterized protein</fullName>
    </submittedName>
</protein>
<reference evidence="1 2" key="1">
    <citation type="journal article" date="2019" name="Genome Biol. Evol.">
        <title>Insights into the evolution of the New World diploid cottons (Gossypium, subgenus Houzingenia) based on genome sequencing.</title>
        <authorList>
            <person name="Grover C.E."/>
            <person name="Arick M.A. 2nd"/>
            <person name="Thrash A."/>
            <person name="Conover J.L."/>
            <person name="Sanders W.S."/>
            <person name="Peterson D.G."/>
            <person name="Frelichowski J.E."/>
            <person name="Scheffler J.A."/>
            <person name="Scheffler B.E."/>
            <person name="Wendel J.F."/>
        </authorList>
    </citation>
    <scope>NUCLEOTIDE SEQUENCE [LARGE SCALE GENOMIC DNA]</scope>
    <source>
        <strain evidence="1">157</strain>
        <tissue evidence="1">Leaf</tissue>
    </source>
</reference>
<comment type="caution">
    <text evidence="1">The sequence shown here is derived from an EMBL/GenBank/DDBJ whole genome shotgun (WGS) entry which is preliminary data.</text>
</comment>
<dbReference type="AlphaFoldDB" id="A0A7J8MZ14"/>
<evidence type="ECO:0000313" key="1">
    <source>
        <dbReference type="EMBL" id="MBA0569896.1"/>
    </source>
</evidence>
<keyword evidence="2" id="KW-1185">Reference proteome</keyword>
<sequence length="19" mass="2307">MKETLEEVERCIVELDLKE</sequence>
<dbReference type="EMBL" id="JABEZX010000011">
    <property type="protein sequence ID" value="MBA0569896.1"/>
    <property type="molecule type" value="Genomic_DNA"/>
</dbReference>
<gene>
    <name evidence="1" type="ORF">Golob_003595</name>
</gene>
<organism evidence="1 2">
    <name type="scientific">Gossypium lobatum</name>
    <dbReference type="NCBI Taxonomy" id="34289"/>
    <lineage>
        <taxon>Eukaryota</taxon>
        <taxon>Viridiplantae</taxon>
        <taxon>Streptophyta</taxon>
        <taxon>Embryophyta</taxon>
        <taxon>Tracheophyta</taxon>
        <taxon>Spermatophyta</taxon>
        <taxon>Magnoliopsida</taxon>
        <taxon>eudicotyledons</taxon>
        <taxon>Gunneridae</taxon>
        <taxon>Pentapetalae</taxon>
        <taxon>rosids</taxon>
        <taxon>malvids</taxon>
        <taxon>Malvales</taxon>
        <taxon>Malvaceae</taxon>
        <taxon>Malvoideae</taxon>
        <taxon>Gossypium</taxon>
    </lineage>
</organism>
<dbReference type="Proteomes" id="UP000593572">
    <property type="component" value="Unassembled WGS sequence"/>
</dbReference>
<accession>A0A7J8MZ14</accession>
<name>A0A7J8MZ14_9ROSI</name>
<proteinExistence type="predicted"/>
<evidence type="ECO:0000313" key="2">
    <source>
        <dbReference type="Proteomes" id="UP000593572"/>
    </source>
</evidence>